<dbReference type="AlphaFoldDB" id="A0AAJ0CRY0"/>
<name>A0AAJ0CRY0_9HYPO</name>
<dbReference type="GO" id="GO:0016491">
    <property type="term" value="F:oxidoreductase activity"/>
    <property type="evidence" value="ECO:0007669"/>
    <property type="project" value="InterPro"/>
</dbReference>
<dbReference type="EMBL" id="JASWJB010000070">
    <property type="protein sequence ID" value="KAK2601789.1"/>
    <property type="molecule type" value="Genomic_DNA"/>
</dbReference>
<dbReference type="PANTHER" id="PTHR13887:SF41">
    <property type="entry name" value="THIOREDOXIN SUPERFAMILY PROTEIN"/>
    <property type="match status" value="1"/>
</dbReference>
<evidence type="ECO:0000313" key="2">
    <source>
        <dbReference type="EMBL" id="KAK2601789.1"/>
    </source>
</evidence>
<comment type="caution">
    <text evidence="2">The sequence shown here is derived from an EMBL/GenBank/DDBJ whole genome shotgun (WGS) entry which is preliminary data.</text>
</comment>
<proteinExistence type="predicted"/>
<feature type="domain" description="DSBA-like thioredoxin" evidence="1">
    <location>
        <begin position="5"/>
        <end position="212"/>
    </location>
</feature>
<organism evidence="2 3">
    <name type="scientific">Conoideocrella luteorostrata</name>
    <dbReference type="NCBI Taxonomy" id="1105319"/>
    <lineage>
        <taxon>Eukaryota</taxon>
        <taxon>Fungi</taxon>
        <taxon>Dikarya</taxon>
        <taxon>Ascomycota</taxon>
        <taxon>Pezizomycotina</taxon>
        <taxon>Sordariomycetes</taxon>
        <taxon>Hypocreomycetidae</taxon>
        <taxon>Hypocreales</taxon>
        <taxon>Clavicipitaceae</taxon>
        <taxon>Conoideocrella</taxon>
    </lineage>
</organism>
<keyword evidence="3" id="KW-1185">Reference proteome</keyword>
<dbReference type="Pfam" id="PF01323">
    <property type="entry name" value="DSBA"/>
    <property type="match status" value="1"/>
</dbReference>
<dbReference type="PANTHER" id="PTHR13887">
    <property type="entry name" value="GLUTATHIONE S-TRANSFERASE KAPPA"/>
    <property type="match status" value="1"/>
</dbReference>
<dbReference type="Proteomes" id="UP001251528">
    <property type="component" value="Unassembled WGS sequence"/>
</dbReference>
<dbReference type="SUPFAM" id="SSF52833">
    <property type="entry name" value="Thioredoxin-like"/>
    <property type="match status" value="1"/>
</dbReference>
<reference evidence="2" key="1">
    <citation type="submission" date="2023-06" db="EMBL/GenBank/DDBJ databases">
        <title>Conoideocrella luteorostrata (Hypocreales: Clavicipitaceae), a potential biocontrol fungus for elongate hemlock scale in United States Christmas tree production areas.</title>
        <authorList>
            <person name="Barrett H."/>
            <person name="Lovett B."/>
            <person name="Macias A.M."/>
            <person name="Stajich J.E."/>
            <person name="Kasson M.T."/>
        </authorList>
    </citation>
    <scope>NUCLEOTIDE SEQUENCE</scope>
    <source>
        <strain evidence="2">ARSEF 14590</strain>
    </source>
</reference>
<sequence length="223" mass="24944">MTLITIDVISDFICAWCFIGKRKLDQAISLYKKTYPGGKEDVFQIAWRPYFLNYSNSATSVDKLDLANTKLAHMSAEQRSALGLRMSRIGHSVGINFKWGGRVGRTENAHKLVYMSRSLSADTQNALVEALFQAYHENEKDISSRAVLLEIATRIGINEEQVTECLDNVDDEANVEAEAMQFQSQISGSGVPAFLIHGDHKLSGAQEIQDFMEIFIKVKECDS</sequence>
<dbReference type="Gene3D" id="3.40.30.10">
    <property type="entry name" value="Glutaredoxin"/>
    <property type="match status" value="1"/>
</dbReference>
<accession>A0AAJ0CRY0</accession>
<dbReference type="CDD" id="cd03024">
    <property type="entry name" value="DsbA_FrnE"/>
    <property type="match status" value="1"/>
</dbReference>
<dbReference type="InterPro" id="IPR001853">
    <property type="entry name" value="DSBA-like_thioredoxin_dom"/>
</dbReference>
<protein>
    <recommendedName>
        <fullName evidence="1">DSBA-like thioredoxin domain-containing protein</fullName>
    </recommendedName>
</protein>
<gene>
    <name evidence="2" type="ORF">QQS21_004673</name>
</gene>
<dbReference type="InterPro" id="IPR036249">
    <property type="entry name" value="Thioredoxin-like_sf"/>
</dbReference>
<evidence type="ECO:0000313" key="3">
    <source>
        <dbReference type="Proteomes" id="UP001251528"/>
    </source>
</evidence>
<evidence type="ECO:0000259" key="1">
    <source>
        <dbReference type="Pfam" id="PF01323"/>
    </source>
</evidence>